<dbReference type="Gene3D" id="1.10.30.50">
    <property type="match status" value="1"/>
</dbReference>
<dbReference type="GO" id="GO:0004519">
    <property type="term" value="F:endonuclease activity"/>
    <property type="evidence" value="ECO:0007669"/>
    <property type="project" value="UniProtKB-KW"/>
</dbReference>
<comment type="caution">
    <text evidence="2">The sequence shown here is derived from an EMBL/GenBank/DDBJ whole genome shotgun (WGS) entry which is preliminary data.</text>
</comment>
<dbReference type="GeneID" id="79932951"/>
<gene>
    <name evidence="2" type="ORF">IHE70_18260</name>
</gene>
<keyword evidence="2" id="KW-0255">Endonuclease</keyword>
<keyword evidence="2" id="KW-0378">Hydrolase</keyword>
<dbReference type="Pfam" id="PF01844">
    <property type="entry name" value="HNH"/>
    <property type="match status" value="1"/>
</dbReference>
<dbReference type="AlphaFoldDB" id="A0A927L421"/>
<name>A0A927L421_9ACTN</name>
<keyword evidence="2" id="KW-0540">Nuclease</keyword>
<dbReference type="Proteomes" id="UP000661025">
    <property type="component" value="Unassembled WGS sequence"/>
</dbReference>
<evidence type="ECO:0000313" key="3">
    <source>
        <dbReference type="Proteomes" id="UP000661025"/>
    </source>
</evidence>
<dbReference type="EMBL" id="JACYXT010000006">
    <property type="protein sequence ID" value="MBD9725122.1"/>
    <property type="molecule type" value="Genomic_DNA"/>
</dbReference>
<evidence type="ECO:0000313" key="2">
    <source>
        <dbReference type="EMBL" id="MBD9725122.1"/>
    </source>
</evidence>
<feature type="domain" description="HNH" evidence="1">
    <location>
        <begin position="26"/>
        <end position="72"/>
    </location>
</feature>
<accession>A0A927L421</accession>
<dbReference type="InterPro" id="IPR002711">
    <property type="entry name" value="HNH"/>
</dbReference>
<dbReference type="GO" id="GO:0008270">
    <property type="term" value="F:zinc ion binding"/>
    <property type="evidence" value="ECO:0007669"/>
    <property type="project" value="InterPro"/>
</dbReference>
<evidence type="ECO:0000259" key="1">
    <source>
        <dbReference type="Pfam" id="PF01844"/>
    </source>
</evidence>
<dbReference type="RefSeq" id="WP_192361849.1">
    <property type="nucleotide sequence ID" value="NZ_CP119182.1"/>
</dbReference>
<organism evidence="2 3">
    <name type="scientific">Streptomyces caniscabiei</name>
    <dbReference type="NCBI Taxonomy" id="2746961"/>
    <lineage>
        <taxon>Bacteria</taxon>
        <taxon>Bacillati</taxon>
        <taxon>Actinomycetota</taxon>
        <taxon>Actinomycetes</taxon>
        <taxon>Kitasatosporales</taxon>
        <taxon>Streptomycetaceae</taxon>
        <taxon>Streptomyces</taxon>
    </lineage>
</organism>
<reference evidence="2" key="1">
    <citation type="submission" date="2020-09" db="EMBL/GenBank/DDBJ databases">
        <title>Streptomyces canutascabiei sp. nov., which causes potato common scab and is distributed across the world.</title>
        <authorList>
            <person name="Nguyen H.P."/>
            <person name="Weisberg A.J."/>
            <person name="Chang J.H."/>
            <person name="Clarke C.R."/>
        </authorList>
    </citation>
    <scope>NUCLEOTIDE SEQUENCE</scope>
    <source>
        <strain evidence="2">ID-01-6.2a</strain>
    </source>
</reference>
<proteinExistence type="predicted"/>
<sequence length="96" mass="11369">MSRPDIDPELRAYFQCELKARHGARCFYCRRNFKKRPMRRKTLDHYIPHWIWPGWQVDNLVLACEGCNLAKGGMLPWPLVWLLLAAFPRDGWELAA</sequence>
<protein>
    <submittedName>
        <fullName evidence="2">HNH endonuclease</fullName>
    </submittedName>
</protein>
<dbReference type="GO" id="GO:0003676">
    <property type="term" value="F:nucleic acid binding"/>
    <property type="evidence" value="ECO:0007669"/>
    <property type="project" value="InterPro"/>
</dbReference>